<feature type="region of interest" description="Disordered" evidence="1">
    <location>
        <begin position="289"/>
        <end position="388"/>
    </location>
</feature>
<dbReference type="InterPro" id="IPR050951">
    <property type="entry name" value="Retrovirus_Pol_polyprotein"/>
</dbReference>
<name>A0ABD2W3D0_9HYME</name>
<evidence type="ECO:0000256" key="1">
    <source>
        <dbReference type="SAM" id="MobiDB-lite"/>
    </source>
</evidence>
<dbReference type="PANTHER" id="PTHR37984">
    <property type="entry name" value="PROTEIN CBG26694"/>
    <property type="match status" value="1"/>
</dbReference>
<dbReference type="AlphaFoldDB" id="A0ABD2W3D0"/>
<evidence type="ECO:0000259" key="2">
    <source>
        <dbReference type="PROSITE" id="PS50994"/>
    </source>
</evidence>
<dbReference type="EMBL" id="JBJJXI010000141">
    <property type="protein sequence ID" value="KAL3387030.1"/>
    <property type="molecule type" value="Genomic_DNA"/>
</dbReference>
<feature type="compositionally biased region" description="Basic residues" evidence="1">
    <location>
        <begin position="323"/>
        <end position="332"/>
    </location>
</feature>
<evidence type="ECO:0000313" key="4">
    <source>
        <dbReference type="Proteomes" id="UP001627154"/>
    </source>
</evidence>
<feature type="domain" description="Integrase catalytic" evidence="2">
    <location>
        <begin position="1"/>
        <end position="163"/>
    </location>
</feature>
<dbReference type="SUPFAM" id="SSF53098">
    <property type="entry name" value="Ribonuclease H-like"/>
    <property type="match status" value="1"/>
</dbReference>
<accession>A0ABD2W3D0</accession>
<dbReference type="InterPro" id="IPR036397">
    <property type="entry name" value="RNaseH_sf"/>
</dbReference>
<feature type="compositionally biased region" description="Acidic residues" evidence="1">
    <location>
        <begin position="294"/>
        <end position="303"/>
    </location>
</feature>
<dbReference type="Gene3D" id="3.30.420.10">
    <property type="entry name" value="Ribonuclease H-like superfamily/Ribonuclease H"/>
    <property type="match status" value="1"/>
</dbReference>
<reference evidence="3 4" key="1">
    <citation type="journal article" date="2024" name="bioRxiv">
        <title>A reference genome for Trichogramma kaykai: A tiny desert-dwelling parasitoid wasp with competing sex-ratio distorters.</title>
        <authorList>
            <person name="Culotta J."/>
            <person name="Lindsey A.R."/>
        </authorList>
    </citation>
    <scope>NUCLEOTIDE SEQUENCE [LARGE SCALE GENOMIC DNA]</scope>
    <source>
        <strain evidence="3 4">KSX58</strain>
    </source>
</reference>
<dbReference type="Proteomes" id="UP001627154">
    <property type="component" value="Unassembled WGS sequence"/>
</dbReference>
<dbReference type="Pfam" id="PF00665">
    <property type="entry name" value="rve"/>
    <property type="match status" value="1"/>
</dbReference>
<proteinExistence type="predicted"/>
<dbReference type="PROSITE" id="PS50994">
    <property type="entry name" value="INTEGRASE"/>
    <property type="match status" value="1"/>
</dbReference>
<comment type="caution">
    <text evidence="3">The sequence shown here is derived from an EMBL/GenBank/DDBJ whole genome shotgun (WGS) entry which is preliminary data.</text>
</comment>
<dbReference type="InterPro" id="IPR001584">
    <property type="entry name" value="Integrase_cat-core"/>
</dbReference>
<gene>
    <name evidence="3" type="ORF">TKK_017609</name>
</gene>
<dbReference type="InterPro" id="IPR012337">
    <property type="entry name" value="RNaseH-like_sf"/>
</dbReference>
<protein>
    <recommendedName>
        <fullName evidence="2">Integrase catalytic domain-containing protein</fullName>
    </recommendedName>
</protein>
<evidence type="ECO:0000313" key="3">
    <source>
        <dbReference type="EMBL" id="KAL3387030.1"/>
    </source>
</evidence>
<keyword evidence="4" id="KW-1185">Reference proteome</keyword>
<dbReference type="PANTHER" id="PTHR37984:SF5">
    <property type="entry name" value="PROTEIN NYNRIN-LIKE"/>
    <property type="match status" value="1"/>
</dbReference>
<sequence>MGRRPFTKPWNVVSGDVMGPFPRTARGNEYILVFVDEFMRWVEVIPIRKANTQTIRRELNEWIFLRFGVPDIFHSGNGTEFKNKIVYQFLKERVVKHTTIVPYAAHQNPTERVNRTFKTRIIAYIEEKHNTWDVHLPELTFEYNTATQESTKMSPAFLNMGRHPRSANTVRQQEDEAAAEDDEAEQINHWRDRMNQMKEIHELAAKNLQEAQKRKAKYYDARHRDVIYHVGDQVWRKNRILSSGSSGIASKMVPPFTGPYVVSQVLGSNVYEISDEQRNVVCESATNDLRPIDFEENPSDDELAPSVNEENSPPTEENIPAAKSKKSPRTRQQRIVVNRIAAVRRPKGSGATQNPSSKPVARKVRGPAAVEHDAVPAGADSNVTTEKDIVPAPRMTRARAAKLAQSV</sequence>
<organism evidence="3 4">
    <name type="scientific">Trichogramma kaykai</name>
    <dbReference type="NCBI Taxonomy" id="54128"/>
    <lineage>
        <taxon>Eukaryota</taxon>
        <taxon>Metazoa</taxon>
        <taxon>Ecdysozoa</taxon>
        <taxon>Arthropoda</taxon>
        <taxon>Hexapoda</taxon>
        <taxon>Insecta</taxon>
        <taxon>Pterygota</taxon>
        <taxon>Neoptera</taxon>
        <taxon>Endopterygota</taxon>
        <taxon>Hymenoptera</taxon>
        <taxon>Apocrita</taxon>
        <taxon>Proctotrupomorpha</taxon>
        <taxon>Chalcidoidea</taxon>
        <taxon>Trichogrammatidae</taxon>
        <taxon>Trichogramma</taxon>
    </lineage>
</organism>